<evidence type="ECO:0000313" key="1">
    <source>
        <dbReference type="EMBL" id="KAL3315445.1"/>
    </source>
</evidence>
<dbReference type="EMBL" id="JBJKFK010000751">
    <property type="protein sequence ID" value="KAL3315445.1"/>
    <property type="molecule type" value="Genomic_DNA"/>
</dbReference>
<proteinExistence type="predicted"/>
<gene>
    <name evidence="1" type="ORF">Ciccas_005927</name>
</gene>
<sequence length="196" mass="22636">PGTRSKVRDILVGSSAPLPLSKLPTKKDLLRYYLLLQERGYNDEKCFDLITKESLAIWNYANINTIQPASAFNKIKAFVYSTITAHQAIPLCRRTEQFVKKKIEPLNRLLNFAKCDHFLKAIPWEKCNCPVGVKPMKPEYEFLIDQNSARIGYVSNTLCPASEQAELEQNTKAFDRARSRAKRRTTREMHYVEMFC</sequence>
<dbReference type="Proteomes" id="UP001626550">
    <property type="component" value="Unassembled WGS sequence"/>
</dbReference>
<protein>
    <submittedName>
        <fullName evidence="1">Uncharacterized protein</fullName>
    </submittedName>
</protein>
<feature type="non-terminal residue" evidence="1">
    <location>
        <position position="1"/>
    </location>
</feature>
<keyword evidence="2" id="KW-1185">Reference proteome</keyword>
<organism evidence="1 2">
    <name type="scientific">Cichlidogyrus casuarinus</name>
    <dbReference type="NCBI Taxonomy" id="1844966"/>
    <lineage>
        <taxon>Eukaryota</taxon>
        <taxon>Metazoa</taxon>
        <taxon>Spiralia</taxon>
        <taxon>Lophotrochozoa</taxon>
        <taxon>Platyhelminthes</taxon>
        <taxon>Monogenea</taxon>
        <taxon>Monopisthocotylea</taxon>
        <taxon>Dactylogyridea</taxon>
        <taxon>Ancyrocephalidae</taxon>
        <taxon>Cichlidogyrus</taxon>
    </lineage>
</organism>
<reference evidence="1 2" key="1">
    <citation type="submission" date="2024-11" db="EMBL/GenBank/DDBJ databases">
        <title>Adaptive evolution of stress response genes in parasites aligns with host niche diversity.</title>
        <authorList>
            <person name="Hahn C."/>
            <person name="Resl P."/>
        </authorList>
    </citation>
    <scope>NUCLEOTIDE SEQUENCE [LARGE SCALE GENOMIC DNA]</scope>
    <source>
        <strain evidence="1">EGGRZ-B1_66</strain>
        <tissue evidence="1">Body</tissue>
    </source>
</reference>
<evidence type="ECO:0000313" key="2">
    <source>
        <dbReference type="Proteomes" id="UP001626550"/>
    </source>
</evidence>
<name>A0ABD2Q7C0_9PLAT</name>
<comment type="caution">
    <text evidence="1">The sequence shown here is derived from an EMBL/GenBank/DDBJ whole genome shotgun (WGS) entry which is preliminary data.</text>
</comment>
<accession>A0ABD2Q7C0</accession>
<dbReference type="AlphaFoldDB" id="A0ABD2Q7C0"/>